<dbReference type="OrthoDB" id="119449at2"/>
<feature type="signal peptide" evidence="1">
    <location>
        <begin position="1"/>
        <end position="26"/>
    </location>
</feature>
<dbReference type="EnsemblBacteria" id="ABF43604">
    <property type="protein sequence ID" value="ABF43604"/>
    <property type="gene ID" value="Acid345_4604"/>
</dbReference>
<evidence type="ECO:0000256" key="1">
    <source>
        <dbReference type="SAM" id="SignalP"/>
    </source>
</evidence>
<organism evidence="2 3">
    <name type="scientific">Koribacter versatilis (strain Ellin345)</name>
    <dbReference type="NCBI Taxonomy" id="204669"/>
    <lineage>
        <taxon>Bacteria</taxon>
        <taxon>Pseudomonadati</taxon>
        <taxon>Acidobacteriota</taxon>
        <taxon>Terriglobia</taxon>
        <taxon>Terriglobales</taxon>
        <taxon>Candidatus Korobacteraceae</taxon>
        <taxon>Candidatus Korobacter</taxon>
    </lineage>
</organism>
<evidence type="ECO:0000313" key="3">
    <source>
        <dbReference type="Proteomes" id="UP000002432"/>
    </source>
</evidence>
<dbReference type="AlphaFoldDB" id="Q1IHP6"/>
<evidence type="ECO:0000313" key="2">
    <source>
        <dbReference type="EMBL" id="ABF43604.1"/>
    </source>
</evidence>
<feature type="chain" id="PRO_5004191457" description="DUF3828 domain-containing protein" evidence="1">
    <location>
        <begin position="27"/>
        <end position="173"/>
    </location>
</feature>
<dbReference type="eggNOG" id="ENOG5034A9U">
    <property type="taxonomic scope" value="Bacteria"/>
</dbReference>
<sequence>MRRVFLILSIAAIVIGAAFTAHHVLAATPSIQVQLAVDNTQPRQVEEATQAAVLRDYKEAWKNLATAMENNRADALSPSFVGFAQDKLNQAIDQQKKNGLRRKYVDHGHKVEAVFYSYDGSALQLKDSASVEVQLLDGNKVVATEPGTIHYMVLMTPAENSWKIRDLEAVPSF</sequence>
<keyword evidence="1" id="KW-0732">Signal</keyword>
<name>Q1IHP6_KORVE</name>
<protein>
    <recommendedName>
        <fullName evidence="4">DUF3828 domain-containing protein</fullName>
    </recommendedName>
</protein>
<dbReference type="RefSeq" id="WP_011525401.1">
    <property type="nucleotide sequence ID" value="NC_008009.1"/>
</dbReference>
<dbReference type="KEGG" id="aba:Acid345_4604"/>
<proteinExistence type="predicted"/>
<dbReference type="HOGENOM" id="CLU_1545613_0_0_0"/>
<keyword evidence="3" id="KW-1185">Reference proteome</keyword>
<gene>
    <name evidence="2" type="ordered locus">Acid345_4604</name>
</gene>
<reference evidence="2 3" key="1">
    <citation type="journal article" date="2009" name="Appl. Environ. Microbiol.">
        <title>Three genomes from the phylum Acidobacteria provide insight into the lifestyles of these microorganisms in soils.</title>
        <authorList>
            <person name="Ward N.L."/>
            <person name="Challacombe J.F."/>
            <person name="Janssen P.H."/>
            <person name="Henrissat B."/>
            <person name="Coutinho P.M."/>
            <person name="Wu M."/>
            <person name="Xie G."/>
            <person name="Haft D.H."/>
            <person name="Sait M."/>
            <person name="Badger J."/>
            <person name="Barabote R.D."/>
            <person name="Bradley B."/>
            <person name="Brettin T.S."/>
            <person name="Brinkac L.M."/>
            <person name="Bruce D."/>
            <person name="Creasy T."/>
            <person name="Daugherty S.C."/>
            <person name="Davidsen T.M."/>
            <person name="DeBoy R.T."/>
            <person name="Detter J.C."/>
            <person name="Dodson R.J."/>
            <person name="Durkin A.S."/>
            <person name="Ganapathy A."/>
            <person name="Gwinn-Giglio M."/>
            <person name="Han C.S."/>
            <person name="Khouri H."/>
            <person name="Kiss H."/>
            <person name="Kothari S.P."/>
            <person name="Madupu R."/>
            <person name="Nelson K.E."/>
            <person name="Nelson W.C."/>
            <person name="Paulsen I."/>
            <person name="Penn K."/>
            <person name="Ren Q."/>
            <person name="Rosovitz M.J."/>
            <person name="Selengut J.D."/>
            <person name="Shrivastava S."/>
            <person name="Sullivan S.A."/>
            <person name="Tapia R."/>
            <person name="Thompson L.S."/>
            <person name="Watkins K.L."/>
            <person name="Yang Q."/>
            <person name="Yu C."/>
            <person name="Zafar N."/>
            <person name="Zhou L."/>
            <person name="Kuske C.R."/>
        </authorList>
    </citation>
    <scope>NUCLEOTIDE SEQUENCE [LARGE SCALE GENOMIC DNA]</scope>
    <source>
        <strain evidence="2 3">Ellin345</strain>
    </source>
</reference>
<dbReference type="STRING" id="204669.Acid345_4604"/>
<evidence type="ECO:0008006" key="4">
    <source>
        <dbReference type="Google" id="ProtNLM"/>
    </source>
</evidence>
<accession>Q1IHP6</accession>
<dbReference type="EMBL" id="CP000360">
    <property type="protein sequence ID" value="ABF43604.1"/>
    <property type="molecule type" value="Genomic_DNA"/>
</dbReference>
<dbReference type="Proteomes" id="UP000002432">
    <property type="component" value="Chromosome"/>
</dbReference>